<gene>
    <name evidence="1" type="ORF">LCGC14_0438250</name>
</gene>
<protein>
    <submittedName>
        <fullName evidence="1">Uncharacterized protein</fullName>
    </submittedName>
</protein>
<evidence type="ECO:0000313" key="1">
    <source>
        <dbReference type="EMBL" id="KKN69725.1"/>
    </source>
</evidence>
<reference evidence="1" key="1">
    <citation type="journal article" date="2015" name="Nature">
        <title>Complex archaea that bridge the gap between prokaryotes and eukaryotes.</title>
        <authorList>
            <person name="Spang A."/>
            <person name="Saw J.H."/>
            <person name="Jorgensen S.L."/>
            <person name="Zaremba-Niedzwiedzka K."/>
            <person name="Martijn J."/>
            <person name="Lind A.E."/>
            <person name="van Eijk R."/>
            <person name="Schleper C."/>
            <person name="Guy L."/>
            <person name="Ettema T.J."/>
        </authorList>
    </citation>
    <scope>NUCLEOTIDE SEQUENCE</scope>
</reference>
<proteinExistence type="predicted"/>
<accession>A0A0F9SL60</accession>
<dbReference type="EMBL" id="LAZR01000420">
    <property type="protein sequence ID" value="KKN69725.1"/>
    <property type="molecule type" value="Genomic_DNA"/>
</dbReference>
<name>A0A0F9SL60_9ZZZZ</name>
<sequence length="197" mass="22428">MDGDTVETKRDRVRRLLLNPLKADGFRFAKGVKAEDAQTRLDRMADDLAYLNDDGLIALRISLRTKGEGSARCFWPMPATVLGLAESFQRRPLDELPQLLRWFASAAGGAALLGDRLVAEYWFWTMHKRPPVKPMDKKIVADKAADWRRRVELAEDRIQRGRTIPDDDVQWLEWYRGKVTYVEGLVGNRAGVTEDAA</sequence>
<comment type="caution">
    <text evidence="1">The sequence shown here is derived from an EMBL/GenBank/DDBJ whole genome shotgun (WGS) entry which is preliminary data.</text>
</comment>
<organism evidence="1">
    <name type="scientific">marine sediment metagenome</name>
    <dbReference type="NCBI Taxonomy" id="412755"/>
    <lineage>
        <taxon>unclassified sequences</taxon>
        <taxon>metagenomes</taxon>
        <taxon>ecological metagenomes</taxon>
    </lineage>
</organism>
<dbReference type="AlphaFoldDB" id="A0A0F9SL60"/>